<evidence type="ECO:0000313" key="9">
    <source>
        <dbReference type="EMBL" id="MBB6216092.1"/>
    </source>
</evidence>
<evidence type="ECO:0000256" key="4">
    <source>
        <dbReference type="ARBA" id="ARBA00022741"/>
    </source>
</evidence>
<evidence type="ECO:0000256" key="6">
    <source>
        <dbReference type="ARBA" id="ARBA00022967"/>
    </source>
</evidence>
<evidence type="ECO:0000259" key="8">
    <source>
        <dbReference type="PROSITE" id="PS50893"/>
    </source>
</evidence>
<reference evidence="9 10" key="1">
    <citation type="submission" date="2020-08" db="EMBL/GenBank/DDBJ databases">
        <title>Genomic Encyclopedia of Type Strains, Phase IV (KMG-IV): sequencing the most valuable type-strain genomes for metagenomic binning, comparative biology and taxonomic classification.</title>
        <authorList>
            <person name="Goeker M."/>
        </authorList>
    </citation>
    <scope>NUCLEOTIDE SEQUENCE [LARGE SCALE GENOMIC DNA]</scope>
    <source>
        <strain evidence="9 10">DSM 103526</strain>
    </source>
</reference>
<dbReference type="InterPro" id="IPR003439">
    <property type="entry name" value="ABC_transporter-like_ATP-bd"/>
</dbReference>
<dbReference type="InterPro" id="IPR027417">
    <property type="entry name" value="P-loop_NTPase"/>
</dbReference>
<keyword evidence="6" id="KW-1278">Translocase</keyword>
<keyword evidence="5 9" id="KW-0067">ATP-binding</keyword>
<comment type="caution">
    <text evidence="9">The sequence shown here is derived from an EMBL/GenBank/DDBJ whole genome shotgun (WGS) entry which is preliminary data.</text>
</comment>
<dbReference type="GO" id="GO:0005524">
    <property type="term" value="F:ATP binding"/>
    <property type="evidence" value="ECO:0007669"/>
    <property type="project" value="UniProtKB-KW"/>
</dbReference>
<dbReference type="SUPFAM" id="SSF52540">
    <property type="entry name" value="P-loop containing nucleoside triphosphate hydrolases"/>
    <property type="match status" value="2"/>
</dbReference>
<dbReference type="CDD" id="cd03225">
    <property type="entry name" value="ABC_cobalt_CbiO_domain1"/>
    <property type="match status" value="2"/>
</dbReference>
<protein>
    <submittedName>
        <fullName evidence="9">Energy-coupling factor transport system ATP-binding protein</fullName>
        <ecNumber evidence="9">3.6.3.-</ecNumber>
    </submittedName>
</protein>
<evidence type="ECO:0000313" key="10">
    <source>
        <dbReference type="Proteomes" id="UP000579281"/>
    </source>
</evidence>
<evidence type="ECO:0000256" key="2">
    <source>
        <dbReference type="ARBA" id="ARBA00022448"/>
    </source>
</evidence>
<keyword evidence="7" id="KW-0472">Membrane</keyword>
<feature type="domain" description="ABC transporter" evidence="8">
    <location>
        <begin position="260"/>
        <end position="493"/>
    </location>
</feature>
<organism evidence="9 10">
    <name type="scientific">Anaerosolibacter carboniphilus</name>
    <dbReference type="NCBI Taxonomy" id="1417629"/>
    <lineage>
        <taxon>Bacteria</taxon>
        <taxon>Bacillati</taxon>
        <taxon>Bacillota</taxon>
        <taxon>Clostridia</taxon>
        <taxon>Peptostreptococcales</taxon>
        <taxon>Thermotaleaceae</taxon>
        <taxon>Anaerosolibacter</taxon>
    </lineage>
</organism>
<accession>A0A841KYW1</accession>
<dbReference type="PANTHER" id="PTHR43553">
    <property type="entry name" value="HEAVY METAL TRANSPORTER"/>
    <property type="match status" value="1"/>
</dbReference>
<keyword evidence="10" id="KW-1185">Reference proteome</keyword>
<dbReference type="PANTHER" id="PTHR43553:SF21">
    <property type="entry name" value="ABC TRANSPORTER ATP-BINDING PROTEIN MA_1418-RELATED"/>
    <property type="match status" value="1"/>
</dbReference>
<evidence type="ECO:0000256" key="5">
    <source>
        <dbReference type="ARBA" id="ARBA00022840"/>
    </source>
</evidence>
<feature type="domain" description="ABC transporter" evidence="8">
    <location>
        <begin position="7"/>
        <end position="245"/>
    </location>
</feature>
<dbReference type="EC" id="3.6.3.-" evidence="9"/>
<evidence type="ECO:0000256" key="3">
    <source>
        <dbReference type="ARBA" id="ARBA00022475"/>
    </source>
</evidence>
<dbReference type="GO" id="GO:0016887">
    <property type="term" value="F:ATP hydrolysis activity"/>
    <property type="evidence" value="ECO:0007669"/>
    <property type="project" value="InterPro"/>
</dbReference>
<keyword evidence="2" id="KW-0813">Transport</keyword>
<proteinExistence type="inferred from homology"/>
<name>A0A841KYW1_9FIRM</name>
<dbReference type="AlphaFoldDB" id="A0A841KYW1"/>
<keyword evidence="9" id="KW-0378">Hydrolase</keyword>
<dbReference type="GO" id="GO:0043190">
    <property type="term" value="C:ATP-binding cassette (ABC) transporter complex"/>
    <property type="evidence" value="ECO:0007669"/>
    <property type="project" value="TreeGrafter"/>
</dbReference>
<sequence length="511" mass="57422">MEQYFTAKIESLYYPEQMNPTLKDISIDFRPGEFVFLVGSPHSGKSSLCQALAGVIPSFKEGTLIGEINFEGENIINKRLPEMAGKIGLVRDESQNQLFCTTVEEDLAFGPCNLLLEPEEIRARIEKALRFVGLQGYEKRKPETLSGGEGQRVAIASMMTLEPKVIILDGAVSQLDPQGRKEIYEKLRILAIQEKTMVMIVEEKAHLYLHLAHRLICMDNGRIIYDGSPEKEAILSREKIWDFPKKIHPRNGSNPEGQIVSVNNLTFQYPNGEFALRDVSLDIYPREFVALMGKNGAGKTTLAKHLNGLHKPVQGDVLIHHMNTKNYSTAQLANQVGYLFQNPQVQICTNTVEAEVAFTLKAKKLPKREIGKRVLPLLDKMGLIGFAQDHPYRLGKSDIQKLGLASSLVNEPHLLVIDEPTSQMSTAQSWETMELIDQHHRKGGTVIMISHDLNLALHFASRIVVMDRGKIVLDIPTDDCFQYEERLCELGLDIREVYAEGDMRYEAIAGI</sequence>
<keyword evidence="4" id="KW-0547">Nucleotide-binding</keyword>
<dbReference type="SMART" id="SM00382">
    <property type="entry name" value="AAA"/>
    <property type="match status" value="2"/>
</dbReference>
<dbReference type="Gene3D" id="3.40.50.300">
    <property type="entry name" value="P-loop containing nucleotide triphosphate hydrolases"/>
    <property type="match status" value="2"/>
</dbReference>
<dbReference type="GO" id="GO:0042626">
    <property type="term" value="F:ATPase-coupled transmembrane transporter activity"/>
    <property type="evidence" value="ECO:0007669"/>
    <property type="project" value="TreeGrafter"/>
</dbReference>
<dbReference type="RefSeq" id="WP_184310633.1">
    <property type="nucleotide sequence ID" value="NZ_JACHEN010000012.1"/>
</dbReference>
<dbReference type="InterPro" id="IPR003593">
    <property type="entry name" value="AAA+_ATPase"/>
</dbReference>
<dbReference type="EMBL" id="JACHEN010000012">
    <property type="protein sequence ID" value="MBB6216092.1"/>
    <property type="molecule type" value="Genomic_DNA"/>
</dbReference>
<dbReference type="Proteomes" id="UP000579281">
    <property type="component" value="Unassembled WGS sequence"/>
</dbReference>
<dbReference type="PROSITE" id="PS50893">
    <property type="entry name" value="ABC_TRANSPORTER_2"/>
    <property type="match status" value="2"/>
</dbReference>
<comment type="similarity">
    <text evidence="1">Belongs to the ABC transporter superfamily.</text>
</comment>
<dbReference type="NCBIfam" id="NF010167">
    <property type="entry name" value="PRK13648.1"/>
    <property type="match status" value="2"/>
</dbReference>
<keyword evidence="3" id="KW-1003">Cell membrane</keyword>
<dbReference type="InterPro" id="IPR015856">
    <property type="entry name" value="ABC_transpr_CbiO/EcfA_su"/>
</dbReference>
<evidence type="ECO:0000256" key="1">
    <source>
        <dbReference type="ARBA" id="ARBA00005417"/>
    </source>
</evidence>
<evidence type="ECO:0000256" key="7">
    <source>
        <dbReference type="ARBA" id="ARBA00023136"/>
    </source>
</evidence>
<dbReference type="InterPro" id="IPR050095">
    <property type="entry name" value="ECF_ABC_transporter_ATP-bd"/>
</dbReference>
<dbReference type="Pfam" id="PF00005">
    <property type="entry name" value="ABC_tran"/>
    <property type="match status" value="2"/>
</dbReference>
<gene>
    <name evidence="9" type="ORF">HNQ80_002191</name>
</gene>